<dbReference type="Gene3D" id="1.20.58.100">
    <property type="entry name" value="Fumarate reductase/succinate dehydrogenase flavoprotein-like, C-terminal domain"/>
    <property type="match status" value="1"/>
</dbReference>
<dbReference type="EMBL" id="RBTT01000139">
    <property type="protein sequence ID" value="RMU09331.1"/>
    <property type="molecule type" value="Genomic_DNA"/>
</dbReference>
<proteinExistence type="predicted"/>
<evidence type="ECO:0000313" key="2">
    <source>
        <dbReference type="EMBL" id="RMU09331.1"/>
    </source>
</evidence>
<accession>A0A3M5RJV1</accession>
<dbReference type="InterPro" id="IPR037099">
    <property type="entry name" value="Fum_R/Succ_DH_flav-like_C_sf"/>
</dbReference>
<dbReference type="SUPFAM" id="SSF46977">
    <property type="entry name" value="Succinate dehydrogenase/fumarate reductase flavoprotein C-terminal domain"/>
    <property type="match status" value="1"/>
</dbReference>
<protein>
    <submittedName>
        <fullName evidence="2">L-aspartate oxidase</fullName>
    </submittedName>
</protein>
<dbReference type="InterPro" id="IPR015939">
    <property type="entry name" value="Fum_Rdtase/Succ_DH_flav-like_C"/>
</dbReference>
<dbReference type="Pfam" id="PF02910">
    <property type="entry name" value="Succ_DH_flav_C"/>
    <property type="match status" value="1"/>
</dbReference>
<evidence type="ECO:0000313" key="3">
    <source>
        <dbReference type="Proteomes" id="UP000274212"/>
    </source>
</evidence>
<sequence>MAELMICSAMQRKESRGLHYTLDYPDMLPEALDTILVPPTFVG</sequence>
<evidence type="ECO:0000259" key="1">
    <source>
        <dbReference type="Pfam" id="PF02910"/>
    </source>
</evidence>
<name>A0A3M5RJV1_9PSED</name>
<dbReference type="AlphaFoldDB" id="A0A3M5RJV1"/>
<gene>
    <name evidence="2" type="ORF">ALP36_01719</name>
</gene>
<comment type="caution">
    <text evidence="2">The sequence shown here is derived from an EMBL/GenBank/DDBJ whole genome shotgun (WGS) entry which is preliminary data.</text>
</comment>
<reference evidence="2 3" key="1">
    <citation type="submission" date="2018-08" db="EMBL/GenBank/DDBJ databases">
        <title>Recombination of ecologically and evolutionarily significant loci maintains genetic cohesion in the Pseudomonas syringae species complex.</title>
        <authorList>
            <person name="Dillon M."/>
            <person name="Thakur S."/>
            <person name="Almeida R.N.D."/>
            <person name="Weir B.S."/>
            <person name="Guttman D.S."/>
        </authorList>
    </citation>
    <scope>NUCLEOTIDE SEQUENCE [LARGE SCALE GENOMIC DNA]</scope>
    <source>
        <strain evidence="2 3">ICMP 9829</strain>
    </source>
</reference>
<feature type="domain" description="Fumarate reductase/succinate dehydrogenase flavoprotein-like C-terminal" evidence="1">
    <location>
        <begin position="1"/>
        <end position="26"/>
    </location>
</feature>
<organism evidence="2 3">
    <name type="scientific">Pseudomonas syringae pv. coriandricola</name>
    <dbReference type="NCBI Taxonomy" id="264453"/>
    <lineage>
        <taxon>Bacteria</taxon>
        <taxon>Pseudomonadati</taxon>
        <taxon>Pseudomonadota</taxon>
        <taxon>Gammaproteobacteria</taxon>
        <taxon>Pseudomonadales</taxon>
        <taxon>Pseudomonadaceae</taxon>
        <taxon>Pseudomonas</taxon>
    </lineage>
</organism>
<dbReference type="Proteomes" id="UP000274212">
    <property type="component" value="Unassembled WGS sequence"/>
</dbReference>
<dbReference type="GO" id="GO:0016491">
    <property type="term" value="F:oxidoreductase activity"/>
    <property type="evidence" value="ECO:0007669"/>
    <property type="project" value="InterPro"/>
</dbReference>